<evidence type="ECO:0008006" key="4">
    <source>
        <dbReference type="Google" id="ProtNLM"/>
    </source>
</evidence>
<feature type="region of interest" description="Disordered" evidence="1">
    <location>
        <begin position="1436"/>
        <end position="1484"/>
    </location>
</feature>
<feature type="compositionally biased region" description="Basic residues" evidence="1">
    <location>
        <begin position="690"/>
        <end position="707"/>
    </location>
</feature>
<feature type="region of interest" description="Disordered" evidence="1">
    <location>
        <begin position="1285"/>
        <end position="1335"/>
    </location>
</feature>
<dbReference type="GO" id="GO:0030154">
    <property type="term" value="P:cell differentiation"/>
    <property type="evidence" value="ECO:0007669"/>
    <property type="project" value="TreeGrafter"/>
</dbReference>
<feature type="compositionally biased region" description="Polar residues" evidence="1">
    <location>
        <begin position="1323"/>
        <end position="1335"/>
    </location>
</feature>
<feature type="compositionally biased region" description="Low complexity" evidence="1">
    <location>
        <begin position="1392"/>
        <end position="1407"/>
    </location>
</feature>
<dbReference type="InterPro" id="IPR024845">
    <property type="entry name" value="NHS-like"/>
</dbReference>
<feature type="region of interest" description="Disordered" evidence="1">
    <location>
        <begin position="450"/>
        <end position="480"/>
    </location>
</feature>
<feature type="region of interest" description="Disordered" evidence="1">
    <location>
        <begin position="683"/>
        <end position="731"/>
    </location>
</feature>
<evidence type="ECO:0000313" key="2">
    <source>
        <dbReference type="EMBL" id="KAG7328200.1"/>
    </source>
</evidence>
<feature type="compositionally biased region" description="Pro residues" evidence="1">
    <location>
        <begin position="1455"/>
        <end position="1466"/>
    </location>
</feature>
<feature type="region of interest" description="Disordered" evidence="1">
    <location>
        <begin position="871"/>
        <end position="949"/>
    </location>
</feature>
<dbReference type="Proteomes" id="UP000824219">
    <property type="component" value="Linkage Group LG09"/>
</dbReference>
<feature type="compositionally biased region" description="Polar residues" evidence="1">
    <location>
        <begin position="450"/>
        <end position="460"/>
    </location>
</feature>
<feature type="region of interest" description="Disordered" evidence="1">
    <location>
        <begin position="1227"/>
        <end position="1248"/>
    </location>
</feature>
<feature type="region of interest" description="Disordered" evidence="1">
    <location>
        <begin position="776"/>
        <end position="802"/>
    </location>
</feature>
<protein>
    <recommendedName>
        <fullName evidence="4">NHS-like protein 1</fullName>
    </recommendedName>
</protein>
<accession>A0A9D3NVZ8</accession>
<organism evidence="2 3">
    <name type="scientific">Hemibagrus wyckioides</name>
    <dbReference type="NCBI Taxonomy" id="337641"/>
    <lineage>
        <taxon>Eukaryota</taxon>
        <taxon>Metazoa</taxon>
        <taxon>Chordata</taxon>
        <taxon>Craniata</taxon>
        <taxon>Vertebrata</taxon>
        <taxon>Euteleostomi</taxon>
        <taxon>Actinopterygii</taxon>
        <taxon>Neopterygii</taxon>
        <taxon>Teleostei</taxon>
        <taxon>Ostariophysi</taxon>
        <taxon>Siluriformes</taxon>
        <taxon>Bagridae</taxon>
        <taxon>Hemibagrus</taxon>
    </lineage>
</organism>
<dbReference type="OrthoDB" id="8965057at2759"/>
<feature type="compositionally biased region" description="Low complexity" evidence="1">
    <location>
        <begin position="914"/>
        <end position="935"/>
    </location>
</feature>
<comment type="caution">
    <text evidence="2">The sequence shown here is derived from an EMBL/GenBank/DDBJ whole genome shotgun (WGS) entry which is preliminary data.</text>
</comment>
<sequence length="1628" mass="177578">MPFHKRTVEPQNLCRFNTGPLESGAGQSHMGLDRCIVFRSQLWTSLNDVRCTSLKNILQQLSDLSRHASSIFLEIQSEAASVIQRSAALQRRLNTLQSTVRKLDQKKIRIPVSSLDEESKWSVHYTAPWHQQENVFLPGSRPPCVEELHCQAKVNLKTVLRECDKLRKDGFRSSQYYSQGPTFSSPLLSDGDGQLDQDETEKKKKSSETSTEEEKLVYSFRPQTPQLDNISDTNNHSWSKCMPLPTPEEKMKQQAQSVTTDIVPINITGENFDRQASFRRTIINTDTIIRRSKRVKRRKTITGVPDNIKRELANNEQTGIRSQSIHTTGQYSTLGGVGSINSSLKHLVTRDSGCQTEDVKIVPPSMRRIRSQRGHGIATQVANISLSSSGSISNTSDCNGDIYTCQLNASDQGFHSLPRNGARICLQKLETICSSSPYLTVSGSTSSLPYQVTMQHGSPDSQHKSDLRKNTSVSSRSDEFHGFQNDCHTASSSYMVSKHNRSTSSLNAGIVLQNARNLCSVHSSQSFEAVETPLHSLSTCPSDHPFSSSGTSCSTSSSCCQSPASQCSTLDGRNCSPCGVYEDSEISESSIHSCSTLTTDHWIYKPAPMDQWTSSCSSPITNVCNSVAHSPNKTDTSSLFSSDTERCSASMHLTPDCKSYSHGCINKAGSSRHNLYECREHHSHDDHASLHSHHSLSRSISLRKSKKPPPPPKRTDSLRRKPQQKTYNNETLLNEQLISSLHESLKSHSASYSGQIPLSGIEDPWVLGPRSQSSVSVASSGMSAPATMCPTTPTHSDSSSQHSEYTESWDFHMDFPHSSSEHGPSSQIMKPILTKENSKGLDSNAIPLTVCIKTGINSKMAASPDKVQLLTSPSSGYSSQSITPTAGTPVTSLLRAKSPAGRPKPKVPERKSSLRSSVSSYSKPLSSNTSDSVKSLPPPPPLPKTLPGLVTLQSSLTSPMPSLVKSNVSPITPVPSPLAISPTFEEKQSSPQVSSTILEECRTSICLSPDSSSSTSEVSSPLMLCENKMTTLPLPPPPPLPPSSAVHTQPLTSPGLQAVTILQVTNSAMSLDTMENGKELNSSQSYNSVRQERPVITAQALQRVQLRPIKLMKLENIFTDIITTVCGPENQDPNKEAKTTTDKPVETEIVKNIITCDSVSPLQNGIDTKDIPFKESTSTRLDSNPAPVFLEVVCNTHSSENILELSLDTGPLCAPAYTDFLHSTATSCRTSDTLQGQRSPTSPRKSNLSSIMPTILYQSALNGLEHLEVTGSAMSVLPKTINSNSLTDSVNQHEHPLQLESEVESDSQNSPPVSPRRHSVSSEISSDSMTDPQLTGLTLSDQDIQLCDTDLGLSDKEFVLSDYKGITDDSLSNSSGSVIFKEEENDENDAVFDSGTDSSSPTFSSTGEDIEEMMTPARPRTTDDLFAAIHRSKRKVLGRGDSEEERSRSFITSPPITPTSPIPSMTPMPRQSSNIHRRLRRSTTSNDSFKALLLKKGSRSEPGFRMSAKEMLKCTDPRLQRSNVDGSSPIPAQCTSPDRSRRAYEEWARTEGALPRLSPSLTHSKYGRASTPPCAASSRYNSRSRIPSGPMTVICEREGELTESIDCCSIPFPVSLSSSGTVCAQGST</sequence>
<proteinExistence type="predicted"/>
<dbReference type="PANTHER" id="PTHR23039">
    <property type="entry name" value="NANCE-HORAN SYNDROME PROTEIN"/>
    <property type="match status" value="1"/>
</dbReference>
<dbReference type="PANTHER" id="PTHR23039:SF3">
    <property type="entry name" value="NHS-LIKE PROTEIN 1"/>
    <property type="match status" value="1"/>
</dbReference>
<dbReference type="Pfam" id="PF15273">
    <property type="entry name" value="NHS"/>
    <property type="match status" value="2"/>
</dbReference>
<feature type="compositionally biased region" description="Basic and acidic residues" evidence="1">
    <location>
        <begin position="1438"/>
        <end position="1448"/>
    </location>
</feature>
<gene>
    <name evidence="2" type="ORF">KOW79_008144</name>
</gene>
<feature type="region of interest" description="Disordered" evidence="1">
    <location>
        <begin position="1520"/>
        <end position="1541"/>
    </location>
</feature>
<name>A0A9D3NVZ8_9TELE</name>
<evidence type="ECO:0000313" key="3">
    <source>
        <dbReference type="Proteomes" id="UP000824219"/>
    </source>
</evidence>
<feature type="compositionally biased region" description="Polar residues" evidence="1">
    <location>
        <begin position="789"/>
        <end position="802"/>
    </location>
</feature>
<dbReference type="Gene3D" id="1.20.5.340">
    <property type="match status" value="1"/>
</dbReference>
<feature type="region of interest" description="Disordered" evidence="1">
    <location>
        <begin position="1558"/>
        <end position="1583"/>
    </location>
</feature>
<reference evidence="2 3" key="1">
    <citation type="submission" date="2021-06" db="EMBL/GenBank/DDBJ databases">
        <title>Chromosome-level genome assembly of the red-tail catfish (Hemibagrus wyckioides).</title>
        <authorList>
            <person name="Shao F."/>
        </authorList>
    </citation>
    <scope>NUCLEOTIDE SEQUENCE [LARGE SCALE GENOMIC DNA]</scope>
    <source>
        <strain evidence="2">EC202008001</strain>
        <tissue evidence="2">Blood</tissue>
    </source>
</reference>
<feature type="region of interest" description="Disordered" evidence="1">
    <location>
        <begin position="1382"/>
        <end position="1409"/>
    </location>
</feature>
<dbReference type="EMBL" id="JAHKSW010000009">
    <property type="protein sequence ID" value="KAG7328200.1"/>
    <property type="molecule type" value="Genomic_DNA"/>
</dbReference>
<keyword evidence="3" id="KW-1185">Reference proteome</keyword>
<evidence type="ECO:0000256" key="1">
    <source>
        <dbReference type="SAM" id="MobiDB-lite"/>
    </source>
</evidence>
<feature type="compositionally biased region" description="Polar residues" evidence="1">
    <location>
        <begin position="871"/>
        <end position="891"/>
    </location>
</feature>
<feature type="region of interest" description="Disordered" evidence="1">
    <location>
        <begin position="175"/>
        <end position="217"/>
    </location>
</feature>